<evidence type="ECO:0000256" key="1">
    <source>
        <dbReference type="SAM" id="SignalP"/>
    </source>
</evidence>
<comment type="caution">
    <text evidence="2">The sequence shown here is derived from an EMBL/GenBank/DDBJ whole genome shotgun (WGS) entry which is preliminary data.</text>
</comment>
<gene>
    <name evidence="2" type="ORF">KAK03_07700</name>
</gene>
<feature type="chain" id="PRO_5036945655" evidence="1">
    <location>
        <begin position="20"/>
        <end position="143"/>
    </location>
</feature>
<keyword evidence="3" id="KW-1185">Reference proteome</keyword>
<proteinExistence type="predicted"/>
<organism evidence="2 3">
    <name type="scientific">Ideonella alba</name>
    <dbReference type="NCBI Taxonomy" id="2824118"/>
    <lineage>
        <taxon>Bacteria</taxon>
        <taxon>Pseudomonadati</taxon>
        <taxon>Pseudomonadota</taxon>
        <taxon>Betaproteobacteria</taxon>
        <taxon>Burkholderiales</taxon>
        <taxon>Sphaerotilaceae</taxon>
        <taxon>Ideonella</taxon>
    </lineage>
</organism>
<keyword evidence="1" id="KW-0732">Signal</keyword>
<dbReference type="AlphaFoldDB" id="A0A940Y540"/>
<protein>
    <submittedName>
        <fullName evidence="2">Uncharacterized protein</fullName>
    </submittedName>
</protein>
<dbReference type="EMBL" id="JAGQDD010000003">
    <property type="protein sequence ID" value="MBQ0930369.1"/>
    <property type="molecule type" value="Genomic_DNA"/>
</dbReference>
<name>A0A940Y540_9BURK</name>
<feature type="signal peptide" evidence="1">
    <location>
        <begin position="1"/>
        <end position="19"/>
    </location>
</feature>
<evidence type="ECO:0000313" key="3">
    <source>
        <dbReference type="Proteomes" id="UP000676246"/>
    </source>
</evidence>
<sequence>MLIRAAFGALFVTSLPVLARDLCTLDAQFTICQWGKVSGCELLDEKQLASPLISADERALINAVKAKVQGKVFDLKEPAREFGNRAILDKPVPGVVGVTWVRDTPNSDQKTTFGFDADHNIIQIAGVSVPDKFTVRWCNKPSP</sequence>
<dbReference type="Proteomes" id="UP000676246">
    <property type="component" value="Unassembled WGS sequence"/>
</dbReference>
<accession>A0A940Y540</accession>
<dbReference type="RefSeq" id="WP_210852995.1">
    <property type="nucleotide sequence ID" value="NZ_JAGQDD010000003.1"/>
</dbReference>
<reference evidence="2 3" key="1">
    <citation type="submission" date="2021-04" db="EMBL/GenBank/DDBJ databases">
        <title>The genome sequence of Ideonella sp. 3Y2.</title>
        <authorList>
            <person name="Liu Y."/>
        </authorList>
    </citation>
    <scope>NUCLEOTIDE SEQUENCE [LARGE SCALE GENOMIC DNA]</scope>
    <source>
        <strain evidence="2 3">3Y2</strain>
    </source>
</reference>
<evidence type="ECO:0000313" key="2">
    <source>
        <dbReference type="EMBL" id="MBQ0930369.1"/>
    </source>
</evidence>